<organism evidence="1 2">
    <name type="scientific">Lates japonicus</name>
    <name type="common">Japanese lates</name>
    <dbReference type="NCBI Taxonomy" id="270547"/>
    <lineage>
        <taxon>Eukaryota</taxon>
        <taxon>Metazoa</taxon>
        <taxon>Chordata</taxon>
        <taxon>Craniata</taxon>
        <taxon>Vertebrata</taxon>
        <taxon>Euteleostomi</taxon>
        <taxon>Actinopterygii</taxon>
        <taxon>Neopterygii</taxon>
        <taxon>Teleostei</taxon>
        <taxon>Neoteleostei</taxon>
        <taxon>Acanthomorphata</taxon>
        <taxon>Carangaria</taxon>
        <taxon>Carangaria incertae sedis</taxon>
        <taxon>Centropomidae</taxon>
        <taxon>Lates</taxon>
    </lineage>
</organism>
<dbReference type="AlphaFoldDB" id="A0AAD3N5H6"/>
<dbReference type="Proteomes" id="UP001279410">
    <property type="component" value="Unassembled WGS sequence"/>
</dbReference>
<evidence type="ECO:0000313" key="2">
    <source>
        <dbReference type="Proteomes" id="UP001279410"/>
    </source>
</evidence>
<proteinExistence type="predicted"/>
<keyword evidence="2" id="KW-1185">Reference proteome</keyword>
<gene>
    <name evidence="1" type="ORF">AKAME5_001735400</name>
</gene>
<accession>A0AAD3N5H6</accession>
<dbReference type="EMBL" id="BRZM01000084">
    <property type="protein sequence ID" value="GLD65919.1"/>
    <property type="molecule type" value="Genomic_DNA"/>
</dbReference>
<comment type="caution">
    <text evidence="1">The sequence shown here is derived from an EMBL/GenBank/DDBJ whole genome shotgun (WGS) entry which is preliminary data.</text>
</comment>
<name>A0AAD3N5H6_LATJO</name>
<sequence length="117" mass="12878">MEPLEEYHSPFDFEQGVNTSYLYLSPAYSDTPPSSPAVKTRVKGSCRFHGHQRFLSTEVTDGAAANVFCELMASTPLHLNLLLKYQTSAQQVSKAWKSTTTVTASCKNVSELKAAVM</sequence>
<evidence type="ECO:0000313" key="1">
    <source>
        <dbReference type="EMBL" id="GLD65919.1"/>
    </source>
</evidence>
<protein>
    <submittedName>
        <fullName evidence="1">Tumor protein D52 isoform X1</fullName>
    </submittedName>
</protein>
<reference evidence="1" key="1">
    <citation type="submission" date="2022-08" db="EMBL/GenBank/DDBJ databases">
        <title>Genome sequencing of akame (Lates japonicus).</title>
        <authorList>
            <person name="Hashiguchi Y."/>
            <person name="Takahashi H."/>
        </authorList>
    </citation>
    <scope>NUCLEOTIDE SEQUENCE</scope>
    <source>
        <strain evidence="1">Kochi</strain>
    </source>
</reference>